<dbReference type="InterPro" id="IPR035513">
    <property type="entry name" value="Invertase/methylesterase_inhib"/>
</dbReference>
<dbReference type="EnsemblPlants" id="LPERR08G02740.1">
    <property type="protein sequence ID" value="LPERR08G02740.1"/>
    <property type="gene ID" value="LPERR08G02740"/>
</dbReference>
<name>A0A0D9X4A7_9ORYZ</name>
<dbReference type="AlphaFoldDB" id="A0A0D9X4A7"/>
<dbReference type="SUPFAM" id="SSF101148">
    <property type="entry name" value="Plant invertase/pectin methylesterase inhibitor"/>
    <property type="match status" value="1"/>
</dbReference>
<organism evidence="2 3">
    <name type="scientific">Leersia perrieri</name>
    <dbReference type="NCBI Taxonomy" id="77586"/>
    <lineage>
        <taxon>Eukaryota</taxon>
        <taxon>Viridiplantae</taxon>
        <taxon>Streptophyta</taxon>
        <taxon>Embryophyta</taxon>
        <taxon>Tracheophyta</taxon>
        <taxon>Spermatophyta</taxon>
        <taxon>Magnoliopsida</taxon>
        <taxon>Liliopsida</taxon>
        <taxon>Poales</taxon>
        <taxon>Poaceae</taxon>
        <taxon>BOP clade</taxon>
        <taxon>Oryzoideae</taxon>
        <taxon>Oryzeae</taxon>
        <taxon>Oryzinae</taxon>
        <taxon>Leersia</taxon>
    </lineage>
</organism>
<reference evidence="2" key="3">
    <citation type="submission" date="2015-04" db="UniProtKB">
        <authorList>
            <consortium name="EnsemblPlants"/>
        </authorList>
    </citation>
    <scope>IDENTIFICATION</scope>
</reference>
<evidence type="ECO:0008006" key="4">
    <source>
        <dbReference type="Google" id="ProtNLM"/>
    </source>
</evidence>
<protein>
    <recommendedName>
        <fullName evidence="4">Pectinesterase inhibitor domain-containing protein</fullName>
    </recommendedName>
</protein>
<sequence length="206" mass="21789">MPKAIISLTAVTVALLAAVAGGGDTTARCAPVPSMTAEEACSAVCGTDHMRSLCHRTLLPPRRRVAAAARRHAVTRYISAAARVALDAYAATAAAKRVTEYSAAVPADERTAHERCIDGYDLAARFMARLAVVSVSGDVARSGCDAAARRRVREDFEGCLDGMDVCRRRLFGYPASPLYGRNLADRNMTLLVALLSNLVISPAPAT</sequence>
<keyword evidence="3" id="KW-1185">Reference proteome</keyword>
<evidence type="ECO:0000313" key="2">
    <source>
        <dbReference type="EnsemblPlants" id="LPERR08G02740.1"/>
    </source>
</evidence>
<reference evidence="3" key="2">
    <citation type="submission" date="2013-12" db="EMBL/GenBank/DDBJ databases">
        <authorList>
            <person name="Yu Y."/>
            <person name="Lee S."/>
            <person name="de Baynast K."/>
            <person name="Wissotski M."/>
            <person name="Liu L."/>
            <person name="Talag J."/>
            <person name="Goicoechea J."/>
            <person name="Angelova A."/>
            <person name="Jetty R."/>
            <person name="Kudrna D."/>
            <person name="Golser W."/>
            <person name="Rivera L."/>
            <person name="Zhang J."/>
            <person name="Wing R."/>
        </authorList>
    </citation>
    <scope>NUCLEOTIDE SEQUENCE</scope>
</reference>
<dbReference type="PANTHER" id="PTHR34838">
    <property type="entry name" value="OS08G0142100 PROTEIN-RELATED"/>
    <property type="match status" value="1"/>
</dbReference>
<accession>A0A0D9X4A7</accession>
<dbReference type="PANTHER" id="PTHR34838:SF1">
    <property type="entry name" value="OS08G0143150 PROTEIN"/>
    <property type="match status" value="1"/>
</dbReference>
<dbReference type="Proteomes" id="UP000032180">
    <property type="component" value="Chromosome 8"/>
</dbReference>
<proteinExistence type="predicted"/>
<keyword evidence="1" id="KW-0732">Signal</keyword>
<evidence type="ECO:0000256" key="1">
    <source>
        <dbReference type="SAM" id="SignalP"/>
    </source>
</evidence>
<reference evidence="2 3" key="1">
    <citation type="submission" date="2012-08" db="EMBL/GenBank/DDBJ databases">
        <title>Oryza genome evolution.</title>
        <authorList>
            <person name="Wing R.A."/>
        </authorList>
    </citation>
    <scope>NUCLEOTIDE SEQUENCE</scope>
</reference>
<evidence type="ECO:0000313" key="3">
    <source>
        <dbReference type="Proteomes" id="UP000032180"/>
    </source>
</evidence>
<feature type="chain" id="PRO_5002349538" description="Pectinesterase inhibitor domain-containing protein" evidence="1">
    <location>
        <begin position="23"/>
        <end position="206"/>
    </location>
</feature>
<dbReference type="Gramene" id="LPERR08G02740.1">
    <property type="protein sequence ID" value="LPERR08G02740.1"/>
    <property type="gene ID" value="LPERR08G02740"/>
</dbReference>
<dbReference type="eggNOG" id="ENOG502R5ZY">
    <property type="taxonomic scope" value="Eukaryota"/>
</dbReference>
<dbReference type="HOGENOM" id="CLU_092954_2_0_1"/>
<feature type="signal peptide" evidence="1">
    <location>
        <begin position="1"/>
        <end position="22"/>
    </location>
</feature>